<dbReference type="VEuPathDB" id="FungiDB:SDRG_00459"/>
<dbReference type="InterPro" id="IPR036020">
    <property type="entry name" value="WW_dom_sf"/>
</dbReference>
<dbReference type="CDD" id="cd00201">
    <property type="entry name" value="WW"/>
    <property type="match status" value="1"/>
</dbReference>
<evidence type="ECO:0008006" key="8">
    <source>
        <dbReference type="Google" id="ProtNLM"/>
    </source>
</evidence>
<dbReference type="AlphaFoldDB" id="T0R721"/>
<evidence type="ECO:0000313" key="7">
    <source>
        <dbReference type="Proteomes" id="UP000030762"/>
    </source>
</evidence>
<proteinExistence type="predicted"/>
<dbReference type="Proteomes" id="UP000030762">
    <property type="component" value="Unassembled WGS sequence"/>
</dbReference>
<feature type="repeat" description="ANK" evidence="3">
    <location>
        <begin position="260"/>
        <end position="292"/>
    </location>
</feature>
<feature type="domain" description="PH" evidence="4">
    <location>
        <begin position="116"/>
        <end position="148"/>
    </location>
</feature>
<dbReference type="PROSITE" id="PS50088">
    <property type="entry name" value="ANK_REPEAT"/>
    <property type="match status" value="3"/>
</dbReference>
<evidence type="ECO:0000259" key="5">
    <source>
        <dbReference type="PROSITE" id="PS50020"/>
    </source>
</evidence>
<feature type="repeat" description="ANK" evidence="3">
    <location>
        <begin position="192"/>
        <end position="225"/>
    </location>
</feature>
<dbReference type="Pfam" id="PF00023">
    <property type="entry name" value="Ank"/>
    <property type="match status" value="1"/>
</dbReference>
<dbReference type="InterPro" id="IPR002110">
    <property type="entry name" value="Ankyrin_rpt"/>
</dbReference>
<dbReference type="PROSITE" id="PS01159">
    <property type="entry name" value="WW_DOMAIN_1"/>
    <property type="match status" value="1"/>
</dbReference>
<dbReference type="RefSeq" id="XP_008604159.1">
    <property type="nucleotide sequence ID" value="XM_008605937.1"/>
</dbReference>
<dbReference type="PROSITE" id="PS50020">
    <property type="entry name" value="WW_DOMAIN_2"/>
    <property type="match status" value="1"/>
</dbReference>
<reference evidence="6 7" key="1">
    <citation type="submission" date="2012-04" db="EMBL/GenBank/DDBJ databases">
        <title>The Genome Sequence of Saprolegnia declina VS20.</title>
        <authorList>
            <consortium name="The Broad Institute Genome Sequencing Platform"/>
            <person name="Russ C."/>
            <person name="Nusbaum C."/>
            <person name="Tyler B."/>
            <person name="van West P."/>
            <person name="Dieguez-Uribeondo J."/>
            <person name="de Bruijn I."/>
            <person name="Tripathy S."/>
            <person name="Jiang R."/>
            <person name="Young S.K."/>
            <person name="Zeng Q."/>
            <person name="Gargeya S."/>
            <person name="Fitzgerald M."/>
            <person name="Haas B."/>
            <person name="Abouelleil A."/>
            <person name="Alvarado L."/>
            <person name="Arachchi H.M."/>
            <person name="Berlin A."/>
            <person name="Chapman S.B."/>
            <person name="Goldberg J."/>
            <person name="Griggs A."/>
            <person name="Gujja S."/>
            <person name="Hansen M."/>
            <person name="Howarth C."/>
            <person name="Imamovic A."/>
            <person name="Larimer J."/>
            <person name="McCowen C."/>
            <person name="Montmayeur A."/>
            <person name="Murphy C."/>
            <person name="Neiman D."/>
            <person name="Pearson M."/>
            <person name="Priest M."/>
            <person name="Roberts A."/>
            <person name="Saif S."/>
            <person name="Shea T."/>
            <person name="Sisk P."/>
            <person name="Sykes S."/>
            <person name="Wortman J."/>
            <person name="Nusbaum C."/>
            <person name="Birren B."/>
        </authorList>
    </citation>
    <scope>NUCLEOTIDE SEQUENCE [LARGE SCALE GENOMIC DNA]</scope>
    <source>
        <strain evidence="6 7">VS20</strain>
    </source>
</reference>
<dbReference type="SMART" id="SM00456">
    <property type="entry name" value="WW"/>
    <property type="match status" value="1"/>
</dbReference>
<dbReference type="InterPro" id="IPR036770">
    <property type="entry name" value="Ankyrin_rpt-contain_sf"/>
</dbReference>
<gene>
    <name evidence="6" type="ORF">SDRG_00459</name>
</gene>
<dbReference type="PANTHER" id="PTHR24198:SF165">
    <property type="entry name" value="ANKYRIN REPEAT-CONTAINING PROTEIN-RELATED"/>
    <property type="match status" value="1"/>
</dbReference>
<evidence type="ECO:0000313" key="6">
    <source>
        <dbReference type="EMBL" id="EQC42736.1"/>
    </source>
</evidence>
<dbReference type="SUPFAM" id="SSF51045">
    <property type="entry name" value="WW domain"/>
    <property type="match status" value="1"/>
</dbReference>
<name>T0R721_SAPDV</name>
<feature type="domain" description="WW" evidence="5">
    <location>
        <begin position="383"/>
        <end position="416"/>
    </location>
</feature>
<dbReference type="Pfam" id="PF00397">
    <property type="entry name" value="WW"/>
    <property type="match status" value="1"/>
</dbReference>
<keyword evidence="2 3" id="KW-0040">ANK repeat</keyword>
<feature type="repeat" description="ANK" evidence="3">
    <location>
        <begin position="328"/>
        <end position="360"/>
    </location>
</feature>
<dbReference type="SUPFAM" id="SSF48403">
    <property type="entry name" value="Ankyrin repeat"/>
    <property type="match status" value="1"/>
</dbReference>
<dbReference type="GeneID" id="19941186"/>
<dbReference type="eggNOG" id="KOG4177">
    <property type="taxonomic scope" value="Eukaryota"/>
</dbReference>
<evidence type="ECO:0000259" key="4">
    <source>
        <dbReference type="PROSITE" id="PS50003"/>
    </source>
</evidence>
<dbReference type="Gene3D" id="2.30.29.30">
    <property type="entry name" value="Pleckstrin-homology domain (PH domain)/Phosphotyrosine-binding domain (PTB)"/>
    <property type="match status" value="1"/>
</dbReference>
<keyword evidence="1" id="KW-0677">Repeat</keyword>
<dbReference type="Gene3D" id="2.20.70.10">
    <property type="match status" value="1"/>
</dbReference>
<dbReference type="SMART" id="SM00248">
    <property type="entry name" value="ANK"/>
    <property type="match status" value="3"/>
</dbReference>
<dbReference type="InParanoid" id="T0R721"/>
<dbReference type="PROSITE" id="PS50003">
    <property type="entry name" value="PH_DOMAIN"/>
    <property type="match status" value="1"/>
</dbReference>
<dbReference type="STRING" id="1156394.T0R721"/>
<dbReference type="EMBL" id="JH767132">
    <property type="protein sequence ID" value="EQC42736.1"/>
    <property type="molecule type" value="Genomic_DNA"/>
</dbReference>
<dbReference type="InterPro" id="IPR011993">
    <property type="entry name" value="PH-like_dom_sf"/>
</dbReference>
<dbReference type="OMA" id="TNDHRRI"/>
<organism evidence="6 7">
    <name type="scientific">Saprolegnia diclina (strain VS20)</name>
    <dbReference type="NCBI Taxonomy" id="1156394"/>
    <lineage>
        <taxon>Eukaryota</taxon>
        <taxon>Sar</taxon>
        <taxon>Stramenopiles</taxon>
        <taxon>Oomycota</taxon>
        <taxon>Saprolegniomycetes</taxon>
        <taxon>Saprolegniales</taxon>
        <taxon>Saprolegniaceae</taxon>
        <taxon>Saprolegnia</taxon>
    </lineage>
</organism>
<evidence type="ECO:0000256" key="3">
    <source>
        <dbReference type="PROSITE-ProRule" id="PRU00023"/>
    </source>
</evidence>
<dbReference type="PANTHER" id="PTHR24198">
    <property type="entry name" value="ANKYRIN REPEAT AND PROTEIN KINASE DOMAIN-CONTAINING PROTEIN"/>
    <property type="match status" value="1"/>
</dbReference>
<evidence type="ECO:0000256" key="1">
    <source>
        <dbReference type="ARBA" id="ARBA00022737"/>
    </source>
</evidence>
<dbReference type="PROSITE" id="PS50297">
    <property type="entry name" value="ANK_REP_REGION"/>
    <property type="match status" value="1"/>
</dbReference>
<keyword evidence="7" id="KW-1185">Reference proteome</keyword>
<accession>T0R721</accession>
<dbReference type="InterPro" id="IPR001849">
    <property type="entry name" value="PH_domain"/>
</dbReference>
<evidence type="ECO:0000256" key="2">
    <source>
        <dbReference type="ARBA" id="ARBA00023043"/>
    </source>
</evidence>
<dbReference type="InterPro" id="IPR001202">
    <property type="entry name" value="WW_dom"/>
</dbReference>
<dbReference type="Gene3D" id="1.25.40.20">
    <property type="entry name" value="Ankyrin repeat-containing domain"/>
    <property type="match status" value="2"/>
</dbReference>
<dbReference type="SUPFAM" id="SSF50729">
    <property type="entry name" value="PH domain-like"/>
    <property type="match status" value="1"/>
</dbReference>
<dbReference type="SMART" id="SM00233">
    <property type="entry name" value="PH"/>
    <property type="match status" value="1"/>
</dbReference>
<protein>
    <recommendedName>
        <fullName evidence="8">WW domain-containing protein</fullName>
    </recommendedName>
</protein>
<sequence length="470" mass="50922">MMREEATARPSVGFGFLWKFPSEGSNSADADASFPHRCDSCGDAWVTSLDDLKRHAATCRGARRPRRLELGAPRPYWCEIAATSLEWREAAHALQDEHNQVPFTTVVRVAPLDDDCFQVVTLQSCITFRAESQDERNAWLSALGEAIFCLGAPPGAEATEAVGACLRRGGDVDELEAILQSHPAAITNTDTDGNSMLLVACKLGAPIEVFRLLLHYGADAYAVNAKGEAPMLLLSAAGETAIVRLFLLDFDVDVHTRYGGGVSAVLAAAAMGETKMLQLLFELGANLLDVDDRGYSTLHCASTYCYGLDTVSYLCGVAPSLIDWPASDGSTGLLLAVQHGLLEIAKVLLDHQANPRIADMQGVTADALARAAGHWDLLALMTPPPENPWIECQTDEGDVFYYNSVTGESSWYLPGPPIVDEDEIAVKSTPVCLLPLVSPLNALDDPDAAAKELVRRKKERQQRRRRKQAS</sequence>
<dbReference type="OrthoDB" id="1577640at2759"/>